<proteinExistence type="predicted"/>
<name>A0A0B7BAK3_9EUPU</name>
<dbReference type="EMBL" id="HACG01043173">
    <property type="protein sequence ID" value="CEK90038.1"/>
    <property type="molecule type" value="Transcribed_RNA"/>
</dbReference>
<feature type="non-terminal residue" evidence="1">
    <location>
        <position position="1"/>
    </location>
</feature>
<protein>
    <submittedName>
        <fullName evidence="1">Uncharacterized protein</fullName>
    </submittedName>
</protein>
<reference evidence="1" key="1">
    <citation type="submission" date="2014-12" db="EMBL/GenBank/DDBJ databases">
        <title>Insight into the proteome of Arion vulgaris.</title>
        <authorList>
            <person name="Aradska J."/>
            <person name="Bulat T."/>
            <person name="Smidak R."/>
            <person name="Sarate P."/>
            <person name="Gangsoo J."/>
            <person name="Sialana F."/>
            <person name="Bilban M."/>
            <person name="Lubec G."/>
        </authorList>
    </citation>
    <scope>NUCLEOTIDE SEQUENCE</scope>
    <source>
        <tissue evidence="1">Skin</tissue>
    </source>
</reference>
<accession>A0A0B7BAK3</accession>
<organism evidence="1">
    <name type="scientific">Arion vulgaris</name>
    <dbReference type="NCBI Taxonomy" id="1028688"/>
    <lineage>
        <taxon>Eukaryota</taxon>
        <taxon>Metazoa</taxon>
        <taxon>Spiralia</taxon>
        <taxon>Lophotrochozoa</taxon>
        <taxon>Mollusca</taxon>
        <taxon>Gastropoda</taxon>
        <taxon>Heterobranchia</taxon>
        <taxon>Euthyneura</taxon>
        <taxon>Panpulmonata</taxon>
        <taxon>Eupulmonata</taxon>
        <taxon>Stylommatophora</taxon>
        <taxon>Helicina</taxon>
        <taxon>Arionoidea</taxon>
        <taxon>Arionidae</taxon>
        <taxon>Arion</taxon>
    </lineage>
</organism>
<evidence type="ECO:0000313" key="1">
    <source>
        <dbReference type="EMBL" id="CEK90038.1"/>
    </source>
</evidence>
<sequence length="61" mass="7148">PLKRLSEFPRIERYAEITCRPFVPFDKTIAKKKKKPLSVACMWSSPRCVVCYFTALAKQLR</sequence>
<gene>
    <name evidence="1" type="primary">ORF174413</name>
</gene>
<dbReference type="AlphaFoldDB" id="A0A0B7BAK3"/>